<evidence type="ECO:0000313" key="2">
    <source>
        <dbReference type="EMBL" id="CAD9681423.1"/>
    </source>
</evidence>
<sequence length="244" mass="27295">MAPAQGFRIGNKLIPAEMRPVPQHELTEQLDQLRGTGKYAGMVPLGPTMNASDRALEVAGNGAPAWSPYFDSRRKKRASANRNGQIDWQQALTEVLADTDERMRQKDRMRGRLPRGPKVANAWVAQTPSANTQPRHQRNRAPKPSASRAPQPRKTLPRYMQPIVRKPPPEEKKPTRRPRSAAFLSRATAPGSPQRDGYALSRAASARALTLSPARSVHATHPTRFPNRELHKTYVEQRKILDAM</sequence>
<feature type="compositionally biased region" description="Basic and acidic residues" evidence="1">
    <location>
        <begin position="99"/>
        <end position="110"/>
    </location>
</feature>
<evidence type="ECO:0000313" key="3">
    <source>
        <dbReference type="EMBL" id="CAD9681426.1"/>
    </source>
</evidence>
<proteinExistence type="predicted"/>
<evidence type="ECO:0000256" key="1">
    <source>
        <dbReference type="SAM" id="MobiDB-lite"/>
    </source>
</evidence>
<name>A0A6U0ZC95_9STRA</name>
<feature type="region of interest" description="Disordered" evidence="1">
    <location>
        <begin position="99"/>
        <end position="199"/>
    </location>
</feature>
<reference evidence="2" key="1">
    <citation type="submission" date="2021-01" db="EMBL/GenBank/DDBJ databases">
        <authorList>
            <person name="Corre E."/>
            <person name="Pelletier E."/>
            <person name="Niang G."/>
            <person name="Scheremetjew M."/>
            <person name="Finn R."/>
            <person name="Kale V."/>
            <person name="Holt S."/>
            <person name="Cochrane G."/>
            <person name="Meng A."/>
            <person name="Brown T."/>
            <person name="Cohen L."/>
        </authorList>
    </citation>
    <scope>NUCLEOTIDE SEQUENCE</scope>
    <source>
        <strain evidence="2">CCMP1243</strain>
    </source>
</reference>
<dbReference type="EMBL" id="HBHJ01012661">
    <property type="protein sequence ID" value="CAD9681423.1"/>
    <property type="molecule type" value="Transcribed_RNA"/>
</dbReference>
<accession>A0A6U0ZC95</accession>
<feature type="compositionally biased region" description="Polar residues" evidence="1">
    <location>
        <begin position="124"/>
        <end position="134"/>
    </location>
</feature>
<organism evidence="2">
    <name type="scientific">Rhizochromulina marina</name>
    <dbReference type="NCBI Taxonomy" id="1034831"/>
    <lineage>
        <taxon>Eukaryota</taxon>
        <taxon>Sar</taxon>
        <taxon>Stramenopiles</taxon>
        <taxon>Ochrophyta</taxon>
        <taxon>Dictyochophyceae</taxon>
        <taxon>Rhizochromulinales</taxon>
        <taxon>Rhizochromulina</taxon>
    </lineage>
</organism>
<protein>
    <submittedName>
        <fullName evidence="2">Uncharacterized protein</fullName>
    </submittedName>
</protein>
<gene>
    <name evidence="2" type="ORF">RMAR1173_LOCUS8259</name>
    <name evidence="3" type="ORF">RMAR1173_LOCUS8260</name>
</gene>
<dbReference type="EMBL" id="HBHJ01012662">
    <property type="protein sequence ID" value="CAD9681426.1"/>
    <property type="molecule type" value="Transcribed_RNA"/>
</dbReference>
<dbReference type="AlphaFoldDB" id="A0A6U0ZC95"/>